<dbReference type="Gene3D" id="2.40.50.180">
    <property type="entry name" value="CheA-289, Domain 4"/>
    <property type="match status" value="1"/>
</dbReference>
<accession>A0ABZ0WKW5</accession>
<dbReference type="PANTHER" id="PTHR47233">
    <property type="entry name" value="CHEMOTAXIS PROTEIN CHEV"/>
    <property type="match status" value="1"/>
</dbReference>
<dbReference type="Pfam" id="PF01584">
    <property type="entry name" value="CheW"/>
    <property type="match status" value="1"/>
</dbReference>
<dbReference type="SMART" id="SM00260">
    <property type="entry name" value="CheW"/>
    <property type="match status" value="1"/>
</dbReference>
<dbReference type="InterPro" id="IPR011006">
    <property type="entry name" value="CheY-like_superfamily"/>
</dbReference>
<organism evidence="4 5">
    <name type="scientific">Paraburkholderia kururiensis</name>
    <dbReference type="NCBI Taxonomy" id="984307"/>
    <lineage>
        <taxon>Bacteria</taxon>
        <taxon>Pseudomonadati</taxon>
        <taxon>Pseudomonadota</taxon>
        <taxon>Betaproteobacteria</taxon>
        <taxon>Burkholderiales</taxon>
        <taxon>Burkholderiaceae</taxon>
        <taxon>Paraburkholderia</taxon>
    </lineage>
</organism>
<dbReference type="RefSeq" id="WP_198665321.1">
    <property type="nucleotide sequence ID" value="NZ_CP139965.1"/>
</dbReference>
<keyword evidence="1" id="KW-0597">Phosphoprotein</keyword>
<dbReference type="PANTHER" id="PTHR47233:SF4">
    <property type="entry name" value="CHEMOTAXIS SIGNAL TRANSDUCTION PROTEIN"/>
    <property type="match status" value="1"/>
</dbReference>
<evidence type="ECO:0000256" key="1">
    <source>
        <dbReference type="PROSITE-ProRule" id="PRU00169"/>
    </source>
</evidence>
<evidence type="ECO:0000259" key="3">
    <source>
        <dbReference type="PROSITE" id="PS50851"/>
    </source>
</evidence>
<dbReference type="Gene3D" id="3.40.50.2300">
    <property type="match status" value="1"/>
</dbReference>
<reference evidence="4 5" key="1">
    <citation type="submission" date="2023-12" db="EMBL/GenBank/DDBJ databases">
        <title>Genome sequencing and assembly of bacterial species from a model synthetic community.</title>
        <authorList>
            <person name="Hogle S.L."/>
        </authorList>
    </citation>
    <scope>NUCLEOTIDE SEQUENCE [LARGE SCALE GENOMIC DNA]</scope>
    <source>
        <strain evidence="4 5">HAMBI 2494</strain>
    </source>
</reference>
<dbReference type="EMBL" id="CP139965">
    <property type="protein sequence ID" value="WQD78005.1"/>
    <property type="molecule type" value="Genomic_DNA"/>
</dbReference>
<dbReference type="PROSITE" id="PS50851">
    <property type="entry name" value="CHEW"/>
    <property type="match status" value="1"/>
</dbReference>
<dbReference type="PIRSF" id="PIRSF002867">
    <property type="entry name" value="CheV"/>
    <property type="match status" value="1"/>
</dbReference>
<evidence type="ECO:0000313" key="4">
    <source>
        <dbReference type="EMBL" id="WQD78005.1"/>
    </source>
</evidence>
<dbReference type="Gene3D" id="2.30.30.40">
    <property type="entry name" value="SH3 Domains"/>
    <property type="match status" value="1"/>
</dbReference>
<gene>
    <name evidence="4" type="ORF">U0042_28990</name>
</gene>
<feature type="domain" description="Response regulatory" evidence="2">
    <location>
        <begin position="187"/>
        <end position="316"/>
    </location>
</feature>
<dbReference type="InterPro" id="IPR001789">
    <property type="entry name" value="Sig_transdc_resp-reg_receiver"/>
</dbReference>
<dbReference type="SUPFAM" id="SSF52172">
    <property type="entry name" value="CheY-like"/>
    <property type="match status" value="1"/>
</dbReference>
<proteinExistence type="predicted"/>
<dbReference type="PROSITE" id="PS50110">
    <property type="entry name" value="RESPONSE_REGULATORY"/>
    <property type="match status" value="1"/>
</dbReference>
<keyword evidence="5" id="KW-1185">Reference proteome</keyword>
<dbReference type="InterPro" id="IPR036061">
    <property type="entry name" value="CheW-like_dom_sf"/>
</dbReference>
<dbReference type="SUPFAM" id="SSF50341">
    <property type="entry name" value="CheW-like"/>
    <property type="match status" value="1"/>
</dbReference>
<name>A0ABZ0WKW5_9BURK</name>
<feature type="domain" description="CheW-like" evidence="3">
    <location>
        <begin position="20"/>
        <end position="167"/>
    </location>
</feature>
<dbReference type="InterPro" id="IPR024181">
    <property type="entry name" value="Chemotax_regulator_CheV"/>
</dbReference>
<protein>
    <submittedName>
        <fullName evidence="4">Chemotaxis protein</fullName>
    </submittedName>
</protein>
<evidence type="ECO:0000313" key="5">
    <source>
        <dbReference type="Proteomes" id="UP001325479"/>
    </source>
</evidence>
<sequence>MIDKAQQDIEQRVRLAGNNMFELLLFRLGSAPGSEQRELYGINVFKVREIVEMPPITALAGARPEVMGVVDIRGQVMPVIDLAQTIGCRTAGGPRILLVTEFARTTQGFAVEEVDDIVRLEWNNVIPADASLGNGAVTGFARLDGDTPDSRLAQVIDVEQILRDVMPDHGAQPEQETGRITLRPGAKVLAADDSGLARKLIEQSLDEMGVSYVTTKSGREAWDFLQGAVQRARDHGGRVSDEIALVLTDLEMPEMDGFTLTRMIKSDDELRAIPVVIHSSLSGSANEQHVKKVGANGYVAKFAAAELADAMRHALAEA</sequence>
<dbReference type="Pfam" id="PF00072">
    <property type="entry name" value="Response_reg"/>
    <property type="match status" value="1"/>
</dbReference>
<feature type="modified residue" description="4-aspartylphosphate" evidence="1">
    <location>
        <position position="249"/>
    </location>
</feature>
<evidence type="ECO:0000259" key="2">
    <source>
        <dbReference type="PROSITE" id="PS50110"/>
    </source>
</evidence>
<dbReference type="Proteomes" id="UP001325479">
    <property type="component" value="Chromosome"/>
</dbReference>
<dbReference type="SMART" id="SM00448">
    <property type="entry name" value="REC"/>
    <property type="match status" value="1"/>
</dbReference>
<dbReference type="InterPro" id="IPR002545">
    <property type="entry name" value="CheW-lke_dom"/>
</dbReference>